<dbReference type="SUPFAM" id="SSF48452">
    <property type="entry name" value="TPR-like"/>
    <property type="match status" value="1"/>
</dbReference>
<dbReference type="EMBL" id="AAYA01000004">
    <property type="protein sequence ID" value="EBA09052.1"/>
    <property type="molecule type" value="Genomic_DNA"/>
</dbReference>
<evidence type="ECO:0000313" key="3">
    <source>
        <dbReference type="Proteomes" id="UP000005713"/>
    </source>
</evidence>
<dbReference type="Gene3D" id="3.40.50.300">
    <property type="entry name" value="P-loop containing nucleotide triphosphate hydrolases"/>
    <property type="match status" value="1"/>
</dbReference>
<keyword evidence="1 2" id="KW-0808">Transferase</keyword>
<reference evidence="2 3" key="1">
    <citation type="submission" date="2006-06" db="EMBL/GenBank/DDBJ databases">
        <authorList>
            <person name="Moran M.A."/>
            <person name="Ferriera S."/>
            <person name="Johnson J."/>
            <person name="Kravitz S."/>
            <person name="Beeson K."/>
            <person name="Sutton G."/>
            <person name="Rogers Y.-H."/>
            <person name="Friedman R."/>
            <person name="Frazier M."/>
            <person name="Venter J.C."/>
        </authorList>
    </citation>
    <scope>NUCLEOTIDE SEQUENCE [LARGE SCALE GENOMIC DNA]</scope>
    <source>
        <strain evidence="2 3">E-37</strain>
    </source>
</reference>
<dbReference type="Gene3D" id="1.25.40.10">
    <property type="entry name" value="Tetratricopeptide repeat domain"/>
    <property type="match status" value="1"/>
</dbReference>
<protein>
    <submittedName>
        <fullName evidence="2">Sulfotransferase</fullName>
    </submittedName>
</protein>
<name>A3K2A6_SAGS3</name>
<comment type="caution">
    <text evidence="2">The sequence shown here is derived from an EMBL/GenBank/DDBJ whole genome shotgun (WGS) entry which is preliminary data.</text>
</comment>
<evidence type="ECO:0000256" key="1">
    <source>
        <dbReference type="ARBA" id="ARBA00022679"/>
    </source>
</evidence>
<organism evidence="2 3">
    <name type="scientific">Sagittula stellata (strain ATCC 700073 / DSM 11524 / E-37)</name>
    <dbReference type="NCBI Taxonomy" id="388399"/>
    <lineage>
        <taxon>Bacteria</taxon>
        <taxon>Pseudomonadati</taxon>
        <taxon>Pseudomonadota</taxon>
        <taxon>Alphaproteobacteria</taxon>
        <taxon>Rhodobacterales</taxon>
        <taxon>Roseobacteraceae</taxon>
        <taxon>Sagittula</taxon>
    </lineage>
</organism>
<dbReference type="SUPFAM" id="SSF52540">
    <property type="entry name" value="P-loop containing nucleoside triphosphate hydrolases"/>
    <property type="match status" value="1"/>
</dbReference>
<dbReference type="InterPro" id="IPR011990">
    <property type="entry name" value="TPR-like_helical_dom_sf"/>
</dbReference>
<gene>
    <name evidence="2" type="ORF">SSE37_05380</name>
</gene>
<dbReference type="SMART" id="SM00028">
    <property type="entry name" value="TPR"/>
    <property type="match status" value="3"/>
</dbReference>
<dbReference type="PANTHER" id="PTHR12788">
    <property type="entry name" value="PROTEIN-TYROSINE SULFOTRANSFERASE 2"/>
    <property type="match status" value="1"/>
</dbReference>
<dbReference type="OrthoDB" id="9800698at2"/>
<dbReference type="AlphaFoldDB" id="A3K2A6"/>
<dbReference type="GO" id="GO:0008476">
    <property type="term" value="F:protein-tyrosine sulfotransferase activity"/>
    <property type="evidence" value="ECO:0007669"/>
    <property type="project" value="InterPro"/>
</dbReference>
<dbReference type="eggNOG" id="COG0457">
    <property type="taxonomic scope" value="Bacteria"/>
</dbReference>
<evidence type="ECO:0000313" key="2">
    <source>
        <dbReference type="EMBL" id="EBA09052.1"/>
    </source>
</evidence>
<dbReference type="InterPro" id="IPR019734">
    <property type="entry name" value="TPR_rpt"/>
</dbReference>
<dbReference type="InterPro" id="IPR027417">
    <property type="entry name" value="P-loop_NTPase"/>
</dbReference>
<accession>A3K2A6</accession>
<sequence length="607" mass="65476">MTPASIPSGRKGPSAVRPVPVLAEARALVASGTRDRAGALLRAHLLRNSRDAEARRMLSSLGPDARPPLRLTPDQRTALKQMHKSFAAADWARVLATGGPLLKAQPLLGEAANAVGVALKALGRENDALKAFDHGIRHDPALPDSYVNMSVLLTESGQPDAGEEAARAALDAAPDGAGGHFALGRALMALDRTEEGLDHLRTATKAEPADAAAHAELCVALERLGRLDALDSALAAADDAGTDSPALALLRGMAQVRRGAMADALTTLDTIDEARLDPRSRAQLAATRGRALDVLNRPDEAFAAFTRMNEVQARLRKLTGTPPYLDMLAARLAAPAPGPWPAAAEDDDGWTPAFLLGFPRSGTTLADAFLRGHPQVAITEEQGFSLILRRDIPPHAEAEALDALDAQARATRRAAYRTAFETRIGGPLGHRTAIDRMPLDLIEAAVIARHFPNARHIFVQRHPCDVVLSAFMQNFGANPATNSFLTLESTAIAYDRAMTLWHDAADRLALSRVTLRYETLIADPREALGPVLDLLGLDWHEAMTDHRQNLRTHVRTASYRQVGAALNRNAEGRWHRYADRLEPVMPLLTPWIHRLGYDAPAPAPEHL</sequence>
<dbReference type="RefSeq" id="WP_005858098.1">
    <property type="nucleotide sequence ID" value="NZ_AAYA01000004.1"/>
</dbReference>
<dbReference type="PANTHER" id="PTHR12788:SF10">
    <property type="entry name" value="PROTEIN-TYROSINE SULFOTRANSFERASE"/>
    <property type="match status" value="1"/>
</dbReference>
<dbReference type="InterPro" id="IPR026634">
    <property type="entry name" value="TPST-like"/>
</dbReference>
<dbReference type="Proteomes" id="UP000005713">
    <property type="component" value="Unassembled WGS sequence"/>
</dbReference>
<keyword evidence="3" id="KW-1185">Reference proteome</keyword>
<proteinExistence type="predicted"/>
<dbReference type="Pfam" id="PF13469">
    <property type="entry name" value="Sulfotransfer_3"/>
    <property type="match status" value="1"/>
</dbReference>